<dbReference type="EMBL" id="JACAGC010000025">
    <property type="protein sequence ID" value="KAF6278123.1"/>
    <property type="molecule type" value="Genomic_DNA"/>
</dbReference>
<organism evidence="2 3">
    <name type="scientific">Rhinolophus ferrumequinum</name>
    <name type="common">Greater horseshoe bat</name>
    <dbReference type="NCBI Taxonomy" id="59479"/>
    <lineage>
        <taxon>Eukaryota</taxon>
        <taxon>Metazoa</taxon>
        <taxon>Chordata</taxon>
        <taxon>Craniata</taxon>
        <taxon>Vertebrata</taxon>
        <taxon>Euteleostomi</taxon>
        <taxon>Mammalia</taxon>
        <taxon>Eutheria</taxon>
        <taxon>Laurasiatheria</taxon>
        <taxon>Chiroptera</taxon>
        <taxon>Yinpterochiroptera</taxon>
        <taxon>Rhinolophoidea</taxon>
        <taxon>Rhinolophidae</taxon>
        <taxon>Rhinolophinae</taxon>
        <taxon>Rhinolophus</taxon>
    </lineage>
</organism>
<dbReference type="PANTHER" id="PTHR40389:SF3">
    <property type="entry name" value="IGE-BINDING PROTEIN"/>
    <property type="match status" value="1"/>
</dbReference>
<dbReference type="AlphaFoldDB" id="A0A7J7RPR7"/>
<evidence type="ECO:0000313" key="2">
    <source>
        <dbReference type="EMBL" id="KAF6278123.1"/>
    </source>
</evidence>
<sequence>MNVEELFKFVQFWNLFRQTQRRRWREKIEDKMGEREDREDEDKESETVPTVVPKSLYPNLEDCLKDTCPPSMRLSHLPSPPPSFREQMWGSSRSVVKNKNPFLSKSVRPLLRNGTCSSISAIERGIHQAGLEGNLDALAFPIVIRECEAPTEEHPDGVHEAVHEPFSFKLLKELKQAVLQFGPTSPYTIGLLRGIADGN</sequence>
<name>A0A7J7RPR7_RHIFE</name>
<comment type="caution">
    <text evidence="2">The sequence shown here is derived from an EMBL/GenBank/DDBJ whole genome shotgun (WGS) entry which is preliminary data.</text>
</comment>
<feature type="region of interest" description="Disordered" evidence="1">
    <location>
        <begin position="28"/>
        <end position="51"/>
    </location>
</feature>
<dbReference type="InterPro" id="IPR008919">
    <property type="entry name" value="Retrov_capsid_N"/>
</dbReference>
<dbReference type="SUPFAM" id="SSF47943">
    <property type="entry name" value="Retrovirus capsid protein, N-terminal core domain"/>
    <property type="match status" value="1"/>
</dbReference>
<dbReference type="Proteomes" id="UP000585614">
    <property type="component" value="Unassembled WGS sequence"/>
</dbReference>
<dbReference type="InterPro" id="IPR050195">
    <property type="entry name" value="Primate_lentivir_Gag_pol-like"/>
</dbReference>
<accession>A0A7J7RPR7</accession>
<dbReference type="Gene3D" id="1.10.375.10">
    <property type="entry name" value="Human Immunodeficiency Virus Type 1 Capsid Protein"/>
    <property type="match status" value="1"/>
</dbReference>
<evidence type="ECO:0000313" key="3">
    <source>
        <dbReference type="Proteomes" id="UP000585614"/>
    </source>
</evidence>
<dbReference type="GO" id="GO:0016032">
    <property type="term" value="P:viral process"/>
    <property type="evidence" value="ECO:0007669"/>
    <property type="project" value="InterPro"/>
</dbReference>
<gene>
    <name evidence="2" type="ORF">mRhiFer1_009407</name>
</gene>
<dbReference type="PANTHER" id="PTHR40389">
    <property type="entry name" value="ENDOGENOUS RETROVIRUS GROUP K MEMBER 24 GAG POLYPROTEIN-RELATED"/>
    <property type="match status" value="1"/>
</dbReference>
<protein>
    <submittedName>
        <fullName evidence="2">Uncharacterized protein</fullName>
    </submittedName>
</protein>
<reference evidence="2 3" key="1">
    <citation type="journal article" date="2020" name="Nature">
        <title>Six reference-quality genomes reveal evolution of bat adaptations.</title>
        <authorList>
            <person name="Jebb D."/>
            <person name="Huang Z."/>
            <person name="Pippel M."/>
            <person name="Hughes G.M."/>
            <person name="Lavrichenko K."/>
            <person name="Devanna P."/>
            <person name="Winkler S."/>
            <person name="Jermiin L.S."/>
            <person name="Skirmuntt E.C."/>
            <person name="Katzourakis A."/>
            <person name="Burkitt-Gray L."/>
            <person name="Ray D.A."/>
            <person name="Sullivan K.A.M."/>
            <person name="Roscito J.G."/>
            <person name="Kirilenko B.M."/>
            <person name="Davalos L.M."/>
            <person name="Corthals A.P."/>
            <person name="Power M.L."/>
            <person name="Jones G."/>
            <person name="Ransome R.D."/>
            <person name="Dechmann D.K.N."/>
            <person name="Locatelli A.G."/>
            <person name="Puechmaille S.J."/>
            <person name="Fedrigo O."/>
            <person name="Jarvis E.D."/>
            <person name="Hiller M."/>
            <person name="Vernes S.C."/>
            <person name="Myers E.W."/>
            <person name="Teeling E.C."/>
        </authorList>
    </citation>
    <scope>NUCLEOTIDE SEQUENCE [LARGE SCALE GENOMIC DNA]</scope>
    <source>
        <strain evidence="2">MRhiFer1</strain>
        <tissue evidence="2">Lung</tissue>
    </source>
</reference>
<evidence type="ECO:0000256" key="1">
    <source>
        <dbReference type="SAM" id="MobiDB-lite"/>
    </source>
</evidence>
<dbReference type="Pfam" id="PF00607">
    <property type="entry name" value="Gag_p24"/>
    <property type="match status" value="1"/>
</dbReference>
<proteinExistence type="predicted"/>